<keyword evidence="1" id="KW-0472">Membrane</keyword>
<feature type="transmembrane region" description="Helical" evidence="1">
    <location>
        <begin position="12"/>
        <end position="29"/>
    </location>
</feature>
<gene>
    <name evidence="2" type="ORF">SAMN05660235_01766</name>
</gene>
<feature type="transmembrane region" description="Helical" evidence="1">
    <location>
        <begin position="59"/>
        <end position="75"/>
    </location>
</feature>
<feature type="transmembrane region" description="Helical" evidence="1">
    <location>
        <begin position="106"/>
        <end position="131"/>
    </location>
</feature>
<evidence type="ECO:0000256" key="1">
    <source>
        <dbReference type="SAM" id="Phobius"/>
    </source>
</evidence>
<dbReference type="Proteomes" id="UP000243333">
    <property type="component" value="Unassembled WGS sequence"/>
</dbReference>
<evidence type="ECO:0008006" key="4">
    <source>
        <dbReference type="Google" id="ProtNLM"/>
    </source>
</evidence>
<feature type="transmembrane region" description="Helical" evidence="1">
    <location>
        <begin position="81"/>
        <end position="99"/>
    </location>
</feature>
<dbReference type="Pfam" id="PF12822">
    <property type="entry name" value="ECF_trnsprt"/>
    <property type="match status" value="1"/>
</dbReference>
<dbReference type="EMBL" id="FNBU01000012">
    <property type="protein sequence ID" value="SDF48696.1"/>
    <property type="molecule type" value="Genomic_DNA"/>
</dbReference>
<protein>
    <recommendedName>
        <fullName evidence="4">Energy-coupling factor transport system substrate-specific component</fullName>
    </recommendedName>
</protein>
<feature type="transmembrane region" description="Helical" evidence="1">
    <location>
        <begin position="137"/>
        <end position="164"/>
    </location>
</feature>
<reference evidence="3" key="1">
    <citation type="submission" date="2016-10" db="EMBL/GenBank/DDBJ databases">
        <authorList>
            <person name="Varghese N."/>
            <person name="Submissions S."/>
        </authorList>
    </citation>
    <scope>NUCLEOTIDE SEQUENCE [LARGE SCALE GENOMIC DNA]</scope>
    <source>
        <strain evidence="3">DSM 23256</strain>
    </source>
</reference>
<dbReference type="AlphaFoldDB" id="A0A1G7LH43"/>
<keyword evidence="1" id="KW-0812">Transmembrane</keyword>
<proteinExistence type="predicted"/>
<dbReference type="GO" id="GO:0022857">
    <property type="term" value="F:transmembrane transporter activity"/>
    <property type="evidence" value="ECO:0007669"/>
    <property type="project" value="InterPro"/>
</dbReference>
<feature type="transmembrane region" description="Helical" evidence="1">
    <location>
        <begin position="35"/>
        <end position="52"/>
    </location>
</feature>
<evidence type="ECO:0000313" key="3">
    <source>
        <dbReference type="Proteomes" id="UP000243333"/>
    </source>
</evidence>
<dbReference type="InterPro" id="IPR024529">
    <property type="entry name" value="ECF_trnsprt_substrate-spec"/>
</dbReference>
<dbReference type="STRING" id="1123285.SAMN05660235_01766"/>
<organism evidence="2 3">
    <name type="scientific">Sporolituus thermophilus DSM 23256</name>
    <dbReference type="NCBI Taxonomy" id="1123285"/>
    <lineage>
        <taxon>Bacteria</taxon>
        <taxon>Bacillati</taxon>
        <taxon>Bacillota</taxon>
        <taxon>Negativicutes</taxon>
        <taxon>Selenomonadales</taxon>
        <taxon>Sporomusaceae</taxon>
        <taxon>Sporolituus</taxon>
    </lineage>
</organism>
<sequence>MAVVNNRIFARTALLLALTLLFQSLRFFIPIPTVFSTFIIGSLVNSCLLIAAETVGWRSACLIGVIAPVVAYFQQLLPLPIFIVPVAGGNFLLVICYIAGLRLSRWLAIVAAAAAKAVFLYLGFVWLFTWVAIPSKIAAGLLFAMSWPQFITALVGGILTAIVVRRLRPVN</sequence>
<evidence type="ECO:0000313" key="2">
    <source>
        <dbReference type="EMBL" id="SDF48696.1"/>
    </source>
</evidence>
<keyword evidence="1" id="KW-1133">Transmembrane helix</keyword>
<keyword evidence="3" id="KW-1185">Reference proteome</keyword>
<name>A0A1G7LH43_9FIRM</name>
<accession>A0A1G7LH43</accession>